<feature type="repeat" description="Solcar" evidence="6">
    <location>
        <begin position="148"/>
        <end position="235"/>
    </location>
</feature>
<dbReference type="InterPro" id="IPR018108">
    <property type="entry name" value="MCP_transmembrane"/>
</dbReference>
<protein>
    <recommendedName>
        <fullName evidence="11">Mitochondrial Carrier (MC) Family</fullName>
    </recommendedName>
</protein>
<keyword evidence="10" id="KW-1185">Reference proteome</keyword>
<reference evidence="9" key="1">
    <citation type="submission" date="2021-12" db="EMBL/GenBank/DDBJ databases">
        <title>Prjna785345.</title>
        <authorList>
            <person name="Rujirawat T."/>
            <person name="Krajaejun T."/>
        </authorList>
    </citation>
    <scope>NUCLEOTIDE SEQUENCE</scope>
    <source>
        <strain evidence="9">Pi057C3</strain>
    </source>
</reference>
<evidence type="ECO:0000313" key="10">
    <source>
        <dbReference type="Proteomes" id="UP001209570"/>
    </source>
</evidence>
<evidence type="ECO:0000256" key="7">
    <source>
        <dbReference type="RuleBase" id="RU000488"/>
    </source>
</evidence>
<feature type="repeat" description="Solcar" evidence="6">
    <location>
        <begin position="49"/>
        <end position="131"/>
    </location>
</feature>
<organism evidence="9 10">
    <name type="scientific">Pythium insidiosum</name>
    <name type="common">Pythiosis disease agent</name>
    <dbReference type="NCBI Taxonomy" id="114742"/>
    <lineage>
        <taxon>Eukaryota</taxon>
        <taxon>Sar</taxon>
        <taxon>Stramenopiles</taxon>
        <taxon>Oomycota</taxon>
        <taxon>Peronosporomycetes</taxon>
        <taxon>Pythiales</taxon>
        <taxon>Pythiaceae</taxon>
        <taxon>Pythium</taxon>
    </lineage>
</organism>
<keyword evidence="4" id="KW-0677">Repeat</keyword>
<evidence type="ECO:0000256" key="6">
    <source>
        <dbReference type="PROSITE-ProRule" id="PRU00282"/>
    </source>
</evidence>
<evidence type="ECO:0000313" key="9">
    <source>
        <dbReference type="EMBL" id="KAJ0396413.1"/>
    </source>
</evidence>
<dbReference type="EMBL" id="JAKCXM010000296">
    <property type="protein sequence ID" value="KAJ0396413.1"/>
    <property type="molecule type" value="Genomic_DNA"/>
</dbReference>
<dbReference type="GO" id="GO:0055085">
    <property type="term" value="P:transmembrane transport"/>
    <property type="evidence" value="ECO:0007669"/>
    <property type="project" value="InterPro"/>
</dbReference>
<keyword evidence="5 6" id="KW-0472">Membrane</keyword>
<gene>
    <name evidence="9" type="ORF">P43SY_001743</name>
</gene>
<keyword evidence="3 6" id="KW-0812">Transmembrane</keyword>
<keyword evidence="2 7" id="KW-0813">Transport</keyword>
<comment type="similarity">
    <text evidence="7">Belongs to the mitochondrial carrier (TC 2.A.29) family.</text>
</comment>
<accession>A0AAD5Q6G7</accession>
<feature type="region of interest" description="Disordered" evidence="8">
    <location>
        <begin position="1"/>
        <end position="25"/>
    </location>
</feature>
<name>A0AAD5Q6G7_PYTIN</name>
<sequence length="337" mass="36420">MAQPSATTAARLLASSEHAPRTAQESKWNQKQLRLMLAGGGAGVVSKTVKQLRLMLAGGGAGVVSKTVVAPFERVKIVCQTGESVGMVQTTRTILANEGVIGFWRGNLAACVRIVPHKAVLFGFSDVYKDLFRKLDKEAAATGAKGALPSWGAFAAGSMSGFTASILTYPLDLVRTRLSGNIGQNIRYNGIINTFVVTLREEGFRALFRGIGPTLAGSIPYEGIKFGSYDLLRQLLPQDIDPKADFAGKMICGGGAGMIATILTYPNDTVRRRLQMQGSGGAPRIYKNAWDCYVKLWQHEGFSVYYRGLLPTLVRAMPNMGIQFATYDALKHLLVPQ</sequence>
<dbReference type="PANTHER" id="PTHR24089">
    <property type="entry name" value="SOLUTE CARRIER FAMILY 25"/>
    <property type="match status" value="1"/>
</dbReference>
<comment type="caution">
    <text evidence="9">The sequence shown here is derived from an EMBL/GenBank/DDBJ whole genome shotgun (WGS) entry which is preliminary data.</text>
</comment>
<dbReference type="InterPro" id="IPR023395">
    <property type="entry name" value="MCP_dom_sf"/>
</dbReference>
<dbReference type="Pfam" id="PF00153">
    <property type="entry name" value="Mito_carr"/>
    <property type="match status" value="3"/>
</dbReference>
<dbReference type="Proteomes" id="UP001209570">
    <property type="component" value="Unassembled WGS sequence"/>
</dbReference>
<evidence type="ECO:0008006" key="11">
    <source>
        <dbReference type="Google" id="ProtNLM"/>
    </source>
</evidence>
<evidence type="ECO:0000256" key="4">
    <source>
        <dbReference type="ARBA" id="ARBA00022737"/>
    </source>
</evidence>
<dbReference type="PRINTS" id="PR00926">
    <property type="entry name" value="MITOCARRIER"/>
</dbReference>
<evidence type="ECO:0000256" key="8">
    <source>
        <dbReference type="SAM" id="MobiDB-lite"/>
    </source>
</evidence>
<comment type="subcellular location">
    <subcellularLocation>
        <location evidence="1">Membrane</location>
        <topology evidence="1">Multi-pass membrane protein</topology>
    </subcellularLocation>
</comment>
<dbReference type="InterPro" id="IPR002067">
    <property type="entry name" value="MCP"/>
</dbReference>
<dbReference type="PROSITE" id="PS50920">
    <property type="entry name" value="SOLCAR"/>
    <property type="match status" value="3"/>
</dbReference>
<dbReference type="SUPFAM" id="SSF103506">
    <property type="entry name" value="Mitochondrial carrier"/>
    <property type="match status" value="1"/>
</dbReference>
<evidence type="ECO:0000256" key="5">
    <source>
        <dbReference type="ARBA" id="ARBA00023136"/>
    </source>
</evidence>
<dbReference type="AlphaFoldDB" id="A0AAD5Q6G7"/>
<dbReference type="GO" id="GO:0016020">
    <property type="term" value="C:membrane"/>
    <property type="evidence" value="ECO:0007669"/>
    <property type="project" value="UniProtKB-SubCell"/>
</dbReference>
<evidence type="ECO:0000256" key="1">
    <source>
        <dbReference type="ARBA" id="ARBA00004141"/>
    </source>
</evidence>
<evidence type="ECO:0000256" key="2">
    <source>
        <dbReference type="ARBA" id="ARBA00022448"/>
    </source>
</evidence>
<feature type="repeat" description="Solcar" evidence="6">
    <location>
        <begin position="244"/>
        <end position="333"/>
    </location>
</feature>
<proteinExistence type="inferred from homology"/>
<feature type="compositionally biased region" description="Low complexity" evidence="8">
    <location>
        <begin position="1"/>
        <end position="16"/>
    </location>
</feature>
<evidence type="ECO:0000256" key="3">
    <source>
        <dbReference type="ARBA" id="ARBA00022692"/>
    </source>
</evidence>
<dbReference type="Gene3D" id="1.50.40.10">
    <property type="entry name" value="Mitochondrial carrier domain"/>
    <property type="match status" value="1"/>
</dbReference>